<organism evidence="2 3">
    <name type="scientific">Candidatus Desulfolinea nitratireducens</name>
    <dbReference type="NCBI Taxonomy" id="2841698"/>
    <lineage>
        <taxon>Bacteria</taxon>
        <taxon>Bacillati</taxon>
        <taxon>Chloroflexota</taxon>
        <taxon>Anaerolineae</taxon>
        <taxon>Anaerolineales</taxon>
        <taxon>Anaerolineales incertae sedis</taxon>
        <taxon>Candidatus Desulfolinea</taxon>
    </lineage>
</organism>
<dbReference type="PANTHER" id="PTHR47826">
    <property type="entry name" value="OS03G0164700 PROTEIN"/>
    <property type="match status" value="1"/>
</dbReference>
<dbReference type="Gene3D" id="3.40.1190.20">
    <property type="match status" value="1"/>
</dbReference>
<dbReference type="Proteomes" id="UP000614469">
    <property type="component" value="Unassembled WGS sequence"/>
</dbReference>
<feature type="domain" description="Carbohydrate kinase PfkB" evidence="1">
    <location>
        <begin position="4"/>
        <end position="297"/>
    </location>
</feature>
<dbReference type="Pfam" id="PF00294">
    <property type="entry name" value="PfkB"/>
    <property type="match status" value="1"/>
</dbReference>
<proteinExistence type="predicted"/>
<name>A0A8J6NNE6_9CHLR</name>
<accession>A0A8J6NNE6</accession>
<evidence type="ECO:0000313" key="2">
    <source>
        <dbReference type="EMBL" id="MBC8336166.1"/>
    </source>
</evidence>
<comment type="caution">
    <text evidence="2">The sequence shown here is derived from an EMBL/GenBank/DDBJ whole genome shotgun (WGS) entry which is preliminary data.</text>
</comment>
<dbReference type="InterPro" id="IPR011611">
    <property type="entry name" value="PfkB_dom"/>
</dbReference>
<sequence>MDFDIVTFGDLVTDIYLPIPQLPVNPKDIQIAHQISTEPGGAGNFLIMAERLGLHTAALGSVGDDLYGNLSMKKLQGEGIDISSVNIVTGKSTTLIIVLIDDAGEHAFLGALGTVQVTEIENSFIEKIERSKALFTNGYAFLESSPPELVVELMKQFRLNNKLVFFDPGPQIHQVDGKLMKMAFAQADYLLLTQEEAATLVDADSAEEIAHKLLNLGPKLVVLKMGAEGSLVVTPQASIKTPAFSVDIRDSTGCGDAFDAAFAYGIINNMPLGEISKLANAAGGATVSRIGAGTGLPPKSEIENLLKKI</sequence>
<evidence type="ECO:0000313" key="3">
    <source>
        <dbReference type="Proteomes" id="UP000614469"/>
    </source>
</evidence>
<dbReference type="InterPro" id="IPR029056">
    <property type="entry name" value="Ribokinase-like"/>
</dbReference>
<protein>
    <recommendedName>
        <fullName evidence="1">Carbohydrate kinase PfkB domain-containing protein</fullName>
    </recommendedName>
</protein>
<evidence type="ECO:0000259" key="1">
    <source>
        <dbReference type="Pfam" id="PF00294"/>
    </source>
</evidence>
<dbReference type="AlphaFoldDB" id="A0A8J6NNE6"/>
<dbReference type="PANTHER" id="PTHR47826:SF1">
    <property type="entry name" value="OS03G0164700 PROTEIN"/>
    <property type="match status" value="1"/>
</dbReference>
<dbReference type="SUPFAM" id="SSF53613">
    <property type="entry name" value="Ribokinase-like"/>
    <property type="match status" value="1"/>
</dbReference>
<dbReference type="EMBL" id="JACNJN010000145">
    <property type="protein sequence ID" value="MBC8336166.1"/>
    <property type="molecule type" value="Genomic_DNA"/>
</dbReference>
<reference evidence="2 3" key="1">
    <citation type="submission" date="2020-08" db="EMBL/GenBank/DDBJ databases">
        <title>Bridging the membrane lipid divide: bacteria of the FCB group superphylum have the potential to synthesize archaeal ether lipids.</title>
        <authorList>
            <person name="Villanueva L."/>
            <person name="Von Meijenfeldt F.A.B."/>
            <person name="Westbye A.B."/>
            <person name="Yadav S."/>
            <person name="Hopmans E.C."/>
            <person name="Dutilh B.E."/>
            <person name="Sinninghe Damste J.S."/>
        </authorList>
    </citation>
    <scope>NUCLEOTIDE SEQUENCE [LARGE SCALE GENOMIC DNA]</scope>
    <source>
        <strain evidence="2">NIOZ-UU36</strain>
    </source>
</reference>
<gene>
    <name evidence="2" type="ORF">H8E29_12935</name>
</gene>